<feature type="binding site" evidence="10">
    <location>
        <position position="80"/>
    </location>
    <ligand>
        <name>Mg(2+)</name>
        <dbReference type="ChEBI" id="CHEBI:18420"/>
        <label>1</label>
    </ligand>
</feature>
<accession>A0A2R8AT56</accession>
<feature type="binding site" evidence="10">
    <location>
        <position position="58"/>
    </location>
    <ligand>
        <name>Mg(2+)</name>
        <dbReference type="ChEBI" id="CHEBI:18420"/>
        <label>1</label>
    </ligand>
</feature>
<comment type="subunit">
    <text evidence="3 10">Monomer.</text>
</comment>
<dbReference type="EMBL" id="OMOI01000002">
    <property type="protein sequence ID" value="SPF79170.1"/>
    <property type="molecule type" value="Genomic_DNA"/>
</dbReference>
<sequence>MNNMQQPASAEQSHIAYTDGACSGNPGPGAWAHFTQNPDGTFTEASGFLSDTTNQRAELLAAIKALEETPEAALVHILSDSAYVVNSATQWLEGWKVKNWRNAKKKPVKNRDLWEQLDALMATREVTFTHIPGHSGISGNERVDALAKQTVTDRAGIGPFTFTIEQ</sequence>
<dbReference type="InterPro" id="IPR022892">
    <property type="entry name" value="RNaseHI"/>
</dbReference>
<evidence type="ECO:0000256" key="5">
    <source>
        <dbReference type="ARBA" id="ARBA00022722"/>
    </source>
</evidence>
<proteinExistence type="inferred from homology"/>
<keyword evidence="14" id="KW-1185">Reference proteome</keyword>
<evidence type="ECO:0000313" key="13">
    <source>
        <dbReference type="EMBL" id="SPF79170.1"/>
    </source>
</evidence>
<dbReference type="PROSITE" id="PS50879">
    <property type="entry name" value="RNASE_H_1"/>
    <property type="match status" value="1"/>
</dbReference>
<dbReference type="GO" id="GO:0005737">
    <property type="term" value="C:cytoplasm"/>
    <property type="evidence" value="ECO:0007669"/>
    <property type="project" value="UniProtKB-SubCell"/>
</dbReference>
<evidence type="ECO:0000256" key="9">
    <source>
        <dbReference type="ARBA" id="ARBA00022842"/>
    </source>
</evidence>
<comment type="subcellular location">
    <subcellularLocation>
        <location evidence="10">Cytoplasm</location>
    </subcellularLocation>
</comment>
<feature type="region of interest" description="Disordered" evidence="11">
    <location>
        <begin position="1"/>
        <end position="22"/>
    </location>
</feature>
<feature type="domain" description="RNase H type-1" evidence="12">
    <location>
        <begin position="10"/>
        <end position="152"/>
    </location>
</feature>
<dbReference type="EC" id="3.1.26.4" evidence="4 10"/>
<evidence type="ECO:0000313" key="14">
    <source>
        <dbReference type="Proteomes" id="UP000244911"/>
    </source>
</evidence>
<comment type="function">
    <text evidence="10">Endonuclease that specifically degrades the RNA of RNA-DNA hybrids.</text>
</comment>
<gene>
    <name evidence="13" type="primary">rnhA_2</name>
    <name evidence="10" type="synonym">rnhA</name>
    <name evidence="13" type="ORF">ALP8811_03108</name>
</gene>
<dbReference type="GO" id="GO:0003676">
    <property type="term" value="F:nucleic acid binding"/>
    <property type="evidence" value="ECO:0007669"/>
    <property type="project" value="InterPro"/>
</dbReference>
<keyword evidence="7 10" id="KW-0255">Endonuclease</keyword>
<evidence type="ECO:0000256" key="1">
    <source>
        <dbReference type="ARBA" id="ARBA00000077"/>
    </source>
</evidence>
<keyword evidence="8 10" id="KW-0378">Hydrolase</keyword>
<dbReference type="Proteomes" id="UP000244911">
    <property type="component" value="Unassembled WGS sequence"/>
</dbReference>
<keyword evidence="10" id="KW-0963">Cytoplasm</keyword>
<dbReference type="Gene3D" id="3.30.420.10">
    <property type="entry name" value="Ribonuclease H-like superfamily/Ribonuclease H"/>
    <property type="match status" value="1"/>
</dbReference>
<dbReference type="PANTHER" id="PTHR10642">
    <property type="entry name" value="RIBONUCLEASE H1"/>
    <property type="match status" value="1"/>
</dbReference>
<dbReference type="GO" id="GO:0043137">
    <property type="term" value="P:DNA replication, removal of RNA primer"/>
    <property type="evidence" value="ECO:0007669"/>
    <property type="project" value="TreeGrafter"/>
</dbReference>
<dbReference type="RefSeq" id="WP_245924676.1">
    <property type="nucleotide sequence ID" value="NZ_OMOI01000002.1"/>
</dbReference>
<organism evidence="13 14">
    <name type="scientific">Aliiroseovarius pelagivivens</name>
    <dbReference type="NCBI Taxonomy" id="1639690"/>
    <lineage>
        <taxon>Bacteria</taxon>
        <taxon>Pseudomonadati</taxon>
        <taxon>Pseudomonadota</taxon>
        <taxon>Alphaproteobacteria</taxon>
        <taxon>Rhodobacterales</taxon>
        <taxon>Paracoccaceae</taxon>
        <taxon>Aliiroseovarius</taxon>
    </lineage>
</organism>
<reference evidence="13 14" key="1">
    <citation type="submission" date="2018-03" db="EMBL/GenBank/DDBJ databases">
        <authorList>
            <person name="Keele B.F."/>
        </authorList>
    </citation>
    <scope>NUCLEOTIDE SEQUENCE [LARGE SCALE GENOMIC DNA]</scope>
    <source>
        <strain evidence="13 14">CECT 8811</strain>
    </source>
</reference>
<dbReference type="GO" id="GO:0004523">
    <property type="term" value="F:RNA-DNA hybrid ribonuclease activity"/>
    <property type="evidence" value="ECO:0007669"/>
    <property type="project" value="UniProtKB-UniRule"/>
</dbReference>
<dbReference type="InterPro" id="IPR002156">
    <property type="entry name" value="RNaseH_domain"/>
</dbReference>
<evidence type="ECO:0000256" key="6">
    <source>
        <dbReference type="ARBA" id="ARBA00022723"/>
    </source>
</evidence>
<evidence type="ECO:0000256" key="10">
    <source>
        <dbReference type="HAMAP-Rule" id="MF_00042"/>
    </source>
</evidence>
<dbReference type="Pfam" id="PF00075">
    <property type="entry name" value="RNase_H"/>
    <property type="match status" value="1"/>
</dbReference>
<evidence type="ECO:0000256" key="7">
    <source>
        <dbReference type="ARBA" id="ARBA00022759"/>
    </source>
</evidence>
<feature type="binding site" evidence="10">
    <location>
        <position position="144"/>
    </location>
    <ligand>
        <name>Mg(2+)</name>
        <dbReference type="ChEBI" id="CHEBI:18420"/>
        <label>2</label>
    </ligand>
</feature>
<dbReference type="InterPro" id="IPR050092">
    <property type="entry name" value="RNase_H"/>
</dbReference>
<dbReference type="GO" id="GO:0000287">
    <property type="term" value="F:magnesium ion binding"/>
    <property type="evidence" value="ECO:0007669"/>
    <property type="project" value="UniProtKB-UniRule"/>
</dbReference>
<name>A0A2R8AT56_9RHOB</name>
<feature type="compositionally biased region" description="Polar residues" evidence="11">
    <location>
        <begin position="1"/>
        <end position="12"/>
    </location>
</feature>
<evidence type="ECO:0000259" key="12">
    <source>
        <dbReference type="PROSITE" id="PS50879"/>
    </source>
</evidence>
<evidence type="ECO:0000256" key="2">
    <source>
        <dbReference type="ARBA" id="ARBA00005300"/>
    </source>
</evidence>
<dbReference type="AlphaFoldDB" id="A0A2R8AT56"/>
<evidence type="ECO:0000256" key="3">
    <source>
        <dbReference type="ARBA" id="ARBA00011245"/>
    </source>
</evidence>
<dbReference type="InterPro" id="IPR012337">
    <property type="entry name" value="RNaseH-like_sf"/>
</dbReference>
<feature type="binding site" evidence="10">
    <location>
        <position position="19"/>
    </location>
    <ligand>
        <name>Mg(2+)</name>
        <dbReference type="ChEBI" id="CHEBI:18420"/>
        <label>2</label>
    </ligand>
</feature>
<dbReference type="SUPFAM" id="SSF53098">
    <property type="entry name" value="Ribonuclease H-like"/>
    <property type="match status" value="1"/>
</dbReference>
<dbReference type="CDD" id="cd09278">
    <property type="entry name" value="RNase_HI_prokaryote_like"/>
    <property type="match status" value="1"/>
</dbReference>
<evidence type="ECO:0000256" key="8">
    <source>
        <dbReference type="ARBA" id="ARBA00022801"/>
    </source>
</evidence>
<dbReference type="HAMAP" id="MF_00042">
    <property type="entry name" value="RNase_H"/>
    <property type="match status" value="1"/>
</dbReference>
<feature type="binding site" evidence="10">
    <location>
        <position position="19"/>
    </location>
    <ligand>
        <name>Mg(2+)</name>
        <dbReference type="ChEBI" id="CHEBI:18420"/>
        <label>1</label>
    </ligand>
</feature>
<evidence type="ECO:0000256" key="4">
    <source>
        <dbReference type="ARBA" id="ARBA00012180"/>
    </source>
</evidence>
<keyword evidence="5 10" id="KW-0540">Nuclease</keyword>
<comment type="cofactor">
    <cofactor evidence="10">
        <name>Mg(2+)</name>
        <dbReference type="ChEBI" id="CHEBI:18420"/>
    </cofactor>
    <text evidence="10">Binds 1 Mg(2+) ion per subunit. May bind a second metal ion at a regulatory site, or after substrate binding.</text>
</comment>
<keyword evidence="9 10" id="KW-0460">Magnesium</keyword>
<protein>
    <recommendedName>
        <fullName evidence="4 10">Ribonuclease H</fullName>
        <shortName evidence="10">RNase H</shortName>
        <ecNumber evidence="4 10">3.1.26.4</ecNumber>
    </recommendedName>
</protein>
<comment type="similarity">
    <text evidence="2 10">Belongs to the RNase H family.</text>
</comment>
<keyword evidence="6 10" id="KW-0479">Metal-binding</keyword>
<dbReference type="PANTHER" id="PTHR10642:SF26">
    <property type="entry name" value="RIBONUCLEASE H1"/>
    <property type="match status" value="1"/>
</dbReference>
<comment type="catalytic activity">
    <reaction evidence="1 10">
        <text>Endonucleolytic cleavage to 5'-phosphomonoester.</text>
        <dbReference type="EC" id="3.1.26.4"/>
    </reaction>
</comment>
<dbReference type="InterPro" id="IPR036397">
    <property type="entry name" value="RNaseH_sf"/>
</dbReference>
<evidence type="ECO:0000256" key="11">
    <source>
        <dbReference type="SAM" id="MobiDB-lite"/>
    </source>
</evidence>